<keyword evidence="2 8" id="KW-0032">Aminotransferase</keyword>
<accession>A0A4Y8WBE9</accession>
<evidence type="ECO:0000256" key="3">
    <source>
        <dbReference type="ARBA" id="ARBA00022679"/>
    </source>
</evidence>
<gene>
    <name evidence="8" type="ORF">ELS82_21360</name>
</gene>
<dbReference type="OrthoDB" id="9766472at2"/>
<dbReference type="GO" id="GO:0008483">
    <property type="term" value="F:transaminase activity"/>
    <property type="evidence" value="ECO:0007669"/>
    <property type="project" value="UniProtKB-KW"/>
</dbReference>
<protein>
    <submittedName>
        <fullName evidence="8">Aminotransferase class V-fold PLP-dependent enzyme</fullName>
    </submittedName>
</protein>
<comment type="caution">
    <text evidence="8">The sequence shown here is derived from an EMBL/GenBank/DDBJ whole genome shotgun (WGS) entry which is preliminary data.</text>
</comment>
<evidence type="ECO:0000256" key="6">
    <source>
        <dbReference type="PIRSR" id="PIRSR000524-50"/>
    </source>
</evidence>
<keyword evidence="3 8" id="KW-0808">Transferase</keyword>
<keyword evidence="4 6" id="KW-0663">Pyridoxal phosphate</keyword>
<dbReference type="Pfam" id="PF00266">
    <property type="entry name" value="Aminotran_5"/>
    <property type="match status" value="1"/>
</dbReference>
<evidence type="ECO:0000259" key="7">
    <source>
        <dbReference type="Pfam" id="PF00266"/>
    </source>
</evidence>
<dbReference type="PIRSF" id="PIRSF000524">
    <property type="entry name" value="SPT"/>
    <property type="match status" value="1"/>
</dbReference>
<dbReference type="PANTHER" id="PTHR42778:SF1">
    <property type="entry name" value="2-AMINOETHYLPHOSPHONATE--PYRUVATE TRANSAMINASE"/>
    <property type="match status" value="1"/>
</dbReference>
<dbReference type="InterPro" id="IPR000192">
    <property type="entry name" value="Aminotrans_V_dom"/>
</dbReference>
<dbReference type="Gene3D" id="3.90.1150.10">
    <property type="entry name" value="Aspartate Aminotransferase, domain 1"/>
    <property type="match status" value="1"/>
</dbReference>
<reference evidence="8 9" key="1">
    <citation type="submission" date="2019-01" db="EMBL/GenBank/DDBJ databases">
        <title>Vibrio BEI176 sp. nov, a marine bacterium isolated from China: eastern marignal seas.</title>
        <authorList>
            <person name="Li B."/>
        </authorList>
    </citation>
    <scope>NUCLEOTIDE SEQUENCE [LARGE SCALE GENOMIC DNA]</scope>
    <source>
        <strain evidence="8 9">BEI176</strain>
    </source>
</reference>
<organism evidence="8 9">
    <name type="scientific">Vibrio ouci</name>
    <dbReference type="NCBI Taxonomy" id="2499078"/>
    <lineage>
        <taxon>Bacteria</taxon>
        <taxon>Pseudomonadati</taxon>
        <taxon>Pseudomonadota</taxon>
        <taxon>Gammaproteobacteria</taxon>
        <taxon>Vibrionales</taxon>
        <taxon>Vibrionaceae</taxon>
        <taxon>Vibrio</taxon>
    </lineage>
</organism>
<dbReference type="InterPro" id="IPR015421">
    <property type="entry name" value="PyrdxlP-dep_Trfase_major"/>
</dbReference>
<evidence type="ECO:0000256" key="5">
    <source>
        <dbReference type="PIRSR" id="PIRSR000524-1"/>
    </source>
</evidence>
<dbReference type="InterPro" id="IPR015422">
    <property type="entry name" value="PyrdxlP-dep_Trfase_small"/>
</dbReference>
<dbReference type="Proteomes" id="UP000297753">
    <property type="component" value="Unassembled WGS sequence"/>
</dbReference>
<feature type="binding site" evidence="5">
    <location>
        <position position="340"/>
    </location>
    <ligand>
        <name>substrate</name>
    </ligand>
</feature>
<evidence type="ECO:0000313" key="8">
    <source>
        <dbReference type="EMBL" id="TFH89601.1"/>
    </source>
</evidence>
<dbReference type="PANTHER" id="PTHR42778">
    <property type="entry name" value="2-AMINOETHYLPHOSPHONATE--PYRUVATE TRANSAMINASE"/>
    <property type="match status" value="1"/>
</dbReference>
<evidence type="ECO:0000256" key="4">
    <source>
        <dbReference type="ARBA" id="ARBA00022898"/>
    </source>
</evidence>
<evidence type="ECO:0000256" key="2">
    <source>
        <dbReference type="ARBA" id="ARBA00022576"/>
    </source>
</evidence>
<comment type="cofactor">
    <cofactor evidence="1 6">
        <name>pyridoxal 5'-phosphate</name>
        <dbReference type="ChEBI" id="CHEBI:597326"/>
    </cofactor>
</comment>
<feature type="domain" description="Aminotransferase class V" evidence="7">
    <location>
        <begin position="57"/>
        <end position="330"/>
    </location>
</feature>
<dbReference type="AlphaFoldDB" id="A0A4Y8WBE9"/>
<evidence type="ECO:0000313" key="9">
    <source>
        <dbReference type="Proteomes" id="UP000297753"/>
    </source>
</evidence>
<feature type="modified residue" description="N6-(pyridoxal phosphate)lysine" evidence="6">
    <location>
        <position position="200"/>
    </location>
</feature>
<dbReference type="SUPFAM" id="SSF53383">
    <property type="entry name" value="PLP-dependent transferases"/>
    <property type="match status" value="1"/>
</dbReference>
<name>A0A4Y8WBE9_9VIBR</name>
<dbReference type="InterPro" id="IPR024169">
    <property type="entry name" value="SP_NH2Trfase/AEP_transaminase"/>
</dbReference>
<dbReference type="Gene3D" id="3.40.640.10">
    <property type="entry name" value="Type I PLP-dependent aspartate aminotransferase-like (Major domain)"/>
    <property type="match status" value="1"/>
</dbReference>
<keyword evidence="9" id="KW-1185">Reference proteome</keyword>
<sequence>MNNTIPSTVEDQLLFTPGPLKTTRSVKAAAMKDIGSRTHLMRDVTLQIIDSLQSISELSSDYAAVLMQGSGTFSVEAMISSLLDEQAQVLILLSGEYSQRMADICDVYRIPNQVLTFDEELGICPNTLRDFLQTTKTRFSHLLFVHYETALGVVNPYDAVMEVANQYALKVMVDCVSSFGLLPVFSSYPNLIALASSANKCLQGLTGVSFVLVHRDELHISRRKRTLSFDLKAQHDAFIANGEWRFSPPVQVLLAFQQALFEYTEKGGRQQQYRDYLALRNYLDDKLVTLGIYPVIDKAISAPIINTYSLPSTLEYGHLARTLAAKNIVIYASKRQGCFRIGTAGDITRADIDRLTTEIRAALEVCHEQC</sequence>
<dbReference type="EMBL" id="SATR01000055">
    <property type="protein sequence ID" value="TFH89601.1"/>
    <property type="molecule type" value="Genomic_DNA"/>
</dbReference>
<dbReference type="InterPro" id="IPR015424">
    <property type="entry name" value="PyrdxlP-dep_Trfase"/>
</dbReference>
<evidence type="ECO:0000256" key="1">
    <source>
        <dbReference type="ARBA" id="ARBA00001933"/>
    </source>
</evidence>
<proteinExistence type="predicted"/>
<dbReference type="RefSeq" id="WP_134837256.1">
    <property type="nucleotide sequence ID" value="NZ_SATR01000055.1"/>
</dbReference>